<reference evidence="2 3" key="1">
    <citation type="journal article" date="2015" name="Genome Announc.">
        <title>Expanding the biotechnology potential of lactobacilli through comparative genomics of 213 strains and associated genera.</title>
        <authorList>
            <person name="Sun Z."/>
            <person name="Harris H.M."/>
            <person name="McCann A."/>
            <person name="Guo C."/>
            <person name="Argimon S."/>
            <person name="Zhang W."/>
            <person name="Yang X."/>
            <person name="Jeffery I.B."/>
            <person name="Cooney J.C."/>
            <person name="Kagawa T.F."/>
            <person name="Liu W."/>
            <person name="Song Y."/>
            <person name="Salvetti E."/>
            <person name="Wrobel A."/>
            <person name="Rasinkangas P."/>
            <person name="Parkhill J."/>
            <person name="Rea M.C."/>
            <person name="O'Sullivan O."/>
            <person name="Ritari J."/>
            <person name="Douillard F.P."/>
            <person name="Paul Ross R."/>
            <person name="Yang R."/>
            <person name="Briner A.E."/>
            <person name="Felis G.E."/>
            <person name="de Vos W.M."/>
            <person name="Barrangou R."/>
            <person name="Klaenhammer T.R."/>
            <person name="Caufield P.W."/>
            <person name="Cui Y."/>
            <person name="Zhang H."/>
            <person name="O'Toole P.W."/>
        </authorList>
    </citation>
    <scope>NUCLEOTIDE SEQUENCE [LARGE SCALE GENOMIC DNA]</scope>
    <source>
        <strain evidence="2 3">DSM 5661</strain>
    </source>
</reference>
<comment type="caution">
    <text evidence="2">The sequence shown here is derived from an EMBL/GenBank/DDBJ whole genome shotgun (WGS) entry which is preliminary data.</text>
</comment>
<name>A0A0R1YM66_9LACO</name>
<evidence type="ECO:0000259" key="1">
    <source>
        <dbReference type="Pfam" id="PF03217"/>
    </source>
</evidence>
<dbReference type="RefSeq" id="WP_025080261.1">
    <property type="nucleotide sequence ID" value="NZ_AZGI01000006.1"/>
</dbReference>
<dbReference type="STRING" id="1423754.FC39_GL000001"/>
<proteinExistence type="predicted"/>
<dbReference type="PATRIC" id="fig|1423754.3.peg.1"/>
<sequence>MPITYTDRALDGSVLRESVKKHLYYTLVGGKDDHQVDEVNWDHKKGTDGWQPGLEDNGYTLTTRDIAYTKVVGPTINGISKVENRPFGVTITRTVKDGIEQTQTPAKLTKSSKSTRLLKKNAYVYNAKGKRIKHAKALKKGKHVTVLGKKGKFVRIGKGRYIKKANI</sequence>
<evidence type="ECO:0000313" key="3">
    <source>
        <dbReference type="Proteomes" id="UP000051223"/>
    </source>
</evidence>
<dbReference type="Proteomes" id="UP000051223">
    <property type="component" value="Unassembled WGS sequence"/>
</dbReference>
<accession>A0A0R1YM66</accession>
<dbReference type="Pfam" id="PF03217">
    <property type="entry name" value="SlpA"/>
    <property type="match status" value="1"/>
</dbReference>
<keyword evidence="3" id="KW-1185">Reference proteome</keyword>
<organism evidence="2 3">
    <name type="scientific">Lactobacillus hamsteri DSM 5661 = JCM 6256</name>
    <dbReference type="NCBI Taxonomy" id="1423754"/>
    <lineage>
        <taxon>Bacteria</taxon>
        <taxon>Bacillati</taxon>
        <taxon>Bacillota</taxon>
        <taxon>Bacilli</taxon>
        <taxon>Lactobacillales</taxon>
        <taxon>Lactobacillaceae</taxon>
        <taxon>Lactobacillus</taxon>
    </lineage>
</organism>
<gene>
    <name evidence="2" type="ORF">FC39_GL000001</name>
</gene>
<dbReference type="AlphaFoldDB" id="A0A0R1YM66"/>
<evidence type="ECO:0000313" key="2">
    <source>
        <dbReference type="EMBL" id="KRM40806.1"/>
    </source>
</evidence>
<protein>
    <recommendedName>
        <fullName evidence="1">S-layer protein C-terminal domain-containing protein</fullName>
    </recommendedName>
</protein>
<feature type="domain" description="S-layer protein C-terminal" evidence="1">
    <location>
        <begin position="110"/>
        <end position="164"/>
    </location>
</feature>
<dbReference type="InterPro" id="IPR024968">
    <property type="entry name" value="SlpA_C_lactobacillus"/>
</dbReference>
<dbReference type="EMBL" id="AZGI01000006">
    <property type="protein sequence ID" value="KRM40806.1"/>
    <property type="molecule type" value="Genomic_DNA"/>
</dbReference>